<evidence type="ECO:0000313" key="3">
    <source>
        <dbReference type="EMBL" id="QAB16957.1"/>
    </source>
</evidence>
<dbReference type="PROSITE" id="PS50995">
    <property type="entry name" value="HTH_MARR_2"/>
    <property type="match status" value="1"/>
</dbReference>
<dbReference type="PRINTS" id="PR00598">
    <property type="entry name" value="HTHMARR"/>
</dbReference>
<feature type="compositionally biased region" description="Low complexity" evidence="1">
    <location>
        <begin position="166"/>
        <end position="177"/>
    </location>
</feature>
<dbReference type="CDD" id="cd00090">
    <property type="entry name" value="HTH_ARSR"/>
    <property type="match status" value="1"/>
</dbReference>
<accession>A0ABX5QD19</accession>
<evidence type="ECO:0000259" key="2">
    <source>
        <dbReference type="PROSITE" id="PS50995"/>
    </source>
</evidence>
<dbReference type="InterPro" id="IPR039422">
    <property type="entry name" value="MarR/SlyA-like"/>
</dbReference>
<dbReference type="EMBL" id="CP035037">
    <property type="protein sequence ID" value="QAB16957.1"/>
    <property type="molecule type" value="Genomic_DNA"/>
</dbReference>
<gene>
    <name evidence="3" type="ORF">Leucomu_02585</name>
</gene>
<dbReference type="SUPFAM" id="SSF46785">
    <property type="entry name" value="Winged helix' DNA-binding domain"/>
    <property type="match status" value="1"/>
</dbReference>
<evidence type="ECO:0000313" key="4">
    <source>
        <dbReference type="Proteomes" id="UP000285768"/>
    </source>
</evidence>
<feature type="domain" description="HTH marR-type" evidence="2">
    <location>
        <begin position="9"/>
        <end position="146"/>
    </location>
</feature>
<dbReference type="PANTHER" id="PTHR33164">
    <property type="entry name" value="TRANSCRIPTIONAL REGULATOR, MARR FAMILY"/>
    <property type="match status" value="1"/>
</dbReference>
<dbReference type="RefSeq" id="WP_017882848.1">
    <property type="nucleotide sequence ID" value="NZ_CP035037.1"/>
</dbReference>
<reference evidence="3 4" key="1">
    <citation type="submission" date="2019-01" db="EMBL/GenBank/DDBJ databases">
        <title>Leucobacter muris sp. nov. isolated from the nose of a laboratory mouse.</title>
        <authorList>
            <person name="Benga L."/>
            <person name="Sproeer C."/>
            <person name="Schumann P."/>
            <person name="Verbarg S."/>
            <person name="Bunk B."/>
            <person name="Engelhardt E."/>
            <person name="Benten P.M."/>
            <person name="Sager M."/>
        </authorList>
    </citation>
    <scope>NUCLEOTIDE SEQUENCE [LARGE SCALE GENOMIC DNA]</scope>
    <source>
        <strain evidence="3 4">DSM 101948</strain>
    </source>
</reference>
<dbReference type="Gene3D" id="1.10.10.10">
    <property type="entry name" value="Winged helix-like DNA-binding domain superfamily/Winged helix DNA-binding domain"/>
    <property type="match status" value="1"/>
</dbReference>
<feature type="region of interest" description="Disordered" evidence="1">
    <location>
        <begin position="158"/>
        <end position="189"/>
    </location>
</feature>
<dbReference type="SMART" id="SM00347">
    <property type="entry name" value="HTH_MARR"/>
    <property type="match status" value="1"/>
</dbReference>
<proteinExistence type="predicted"/>
<dbReference type="Proteomes" id="UP000285768">
    <property type="component" value="Chromosome"/>
</dbReference>
<dbReference type="InterPro" id="IPR036388">
    <property type="entry name" value="WH-like_DNA-bd_sf"/>
</dbReference>
<dbReference type="Pfam" id="PF12802">
    <property type="entry name" value="MarR_2"/>
    <property type="match status" value="1"/>
</dbReference>
<organism evidence="3 4">
    <name type="scientific">Leucobacter muris</name>
    <dbReference type="NCBI Taxonomy" id="1935379"/>
    <lineage>
        <taxon>Bacteria</taxon>
        <taxon>Bacillati</taxon>
        <taxon>Actinomycetota</taxon>
        <taxon>Actinomycetes</taxon>
        <taxon>Micrococcales</taxon>
        <taxon>Microbacteriaceae</taxon>
        <taxon>Leucobacter</taxon>
    </lineage>
</organism>
<protein>
    <submittedName>
        <fullName evidence="3">MarR family transcriptional regulator</fullName>
    </submittedName>
</protein>
<dbReference type="InterPro" id="IPR011991">
    <property type="entry name" value="ArsR-like_HTH"/>
</dbReference>
<dbReference type="InterPro" id="IPR000835">
    <property type="entry name" value="HTH_MarR-typ"/>
</dbReference>
<sequence>MDDGDADPRARLLTSLTGLMSRWSSRDFQTRISAACGVPLDATAVRAVYTLGLRGGSARPSEIADEVHLSRPSTSKLIARLREAGLIERDRDESDGRAGIVALTPAGRQAFDRLFDAGVQMIGHAIARWTDGETTTFASLIEEFVGSLVTERTVADLERHSGAPEAHPSGPGSEGAAPPSPSIPRSHAG</sequence>
<name>A0ABX5QD19_9MICO</name>
<evidence type="ECO:0000256" key="1">
    <source>
        <dbReference type="SAM" id="MobiDB-lite"/>
    </source>
</evidence>
<dbReference type="InterPro" id="IPR036390">
    <property type="entry name" value="WH_DNA-bd_sf"/>
</dbReference>
<dbReference type="PANTHER" id="PTHR33164:SF104">
    <property type="entry name" value="TRANSCRIPTIONAL REGULATORY PROTEIN"/>
    <property type="match status" value="1"/>
</dbReference>
<keyword evidence="4" id="KW-1185">Reference proteome</keyword>